<dbReference type="GO" id="GO:0005886">
    <property type="term" value="C:plasma membrane"/>
    <property type="evidence" value="ECO:0007669"/>
    <property type="project" value="UniProtKB-SubCell"/>
</dbReference>
<evidence type="ECO:0008006" key="11">
    <source>
        <dbReference type="Google" id="ProtNLM"/>
    </source>
</evidence>
<dbReference type="Pfam" id="PF01758">
    <property type="entry name" value="SBF"/>
    <property type="match status" value="1"/>
</dbReference>
<dbReference type="EMBL" id="WHYR01000002">
    <property type="protein sequence ID" value="MQL50883.1"/>
    <property type="molecule type" value="Genomic_DNA"/>
</dbReference>
<keyword evidence="7 8" id="KW-0472">Membrane</keyword>
<proteinExistence type="inferred from homology"/>
<dbReference type="GO" id="GO:0015104">
    <property type="term" value="F:antimonite transmembrane transporter activity"/>
    <property type="evidence" value="ECO:0007669"/>
    <property type="project" value="TreeGrafter"/>
</dbReference>
<reference evidence="9 10" key="1">
    <citation type="submission" date="2019-10" db="EMBL/GenBank/DDBJ databases">
        <title>Comparative genomics of sulfur disproportionating microorganisms.</title>
        <authorList>
            <person name="Ward L.M."/>
            <person name="Bertran E."/>
            <person name="Johnston D."/>
        </authorList>
    </citation>
    <scope>NUCLEOTIDE SEQUENCE [LARGE SCALE GENOMIC DNA]</scope>
    <source>
        <strain evidence="9 10">DSM 14055</strain>
    </source>
</reference>
<evidence type="ECO:0000256" key="3">
    <source>
        <dbReference type="ARBA" id="ARBA00022448"/>
    </source>
</evidence>
<keyword evidence="4" id="KW-1003">Cell membrane</keyword>
<evidence type="ECO:0000313" key="9">
    <source>
        <dbReference type="EMBL" id="MQL50883.1"/>
    </source>
</evidence>
<dbReference type="GO" id="GO:0015297">
    <property type="term" value="F:antiporter activity"/>
    <property type="evidence" value="ECO:0007669"/>
    <property type="project" value="InterPro"/>
</dbReference>
<keyword evidence="6 8" id="KW-1133">Transmembrane helix</keyword>
<organism evidence="9 10">
    <name type="scientific">Desulfofundulus thermobenzoicus</name>
    <dbReference type="NCBI Taxonomy" id="29376"/>
    <lineage>
        <taxon>Bacteria</taxon>
        <taxon>Bacillati</taxon>
        <taxon>Bacillota</taxon>
        <taxon>Clostridia</taxon>
        <taxon>Eubacteriales</taxon>
        <taxon>Peptococcaceae</taxon>
        <taxon>Desulfofundulus</taxon>
    </lineage>
</organism>
<comment type="subcellular location">
    <subcellularLocation>
        <location evidence="1">Cell membrane</location>
        <topology evidence="1">Multi-pass membrane protein</topology>
    </subcellularLocation>
</comment>
<evidence type="ECO:0000256" key="5">
    <source>
        <dbReference type="ARBA" id="ARBA00022692"/>
    </source>
</evidence>
<evidence type="ECO:0000256" key="8">
    <source>
        <dbReference type="SAM" id="Phobius"/>
    </source>
</evidence>
<evidence type="ECO:0000256" key="7">
    <source>
        <dbReference type="ARBA" id="ARBA00023136"/>
    </source>
</evidence>
<keyword evidence="10" id="KW-1185">Reference proteome</keyword>
<feature type="transmembrane region" description="Helical" evidence="8">
    <location>
        <begin position="89"/>
        <end position="113"/>
    </location>
</feature>
<dbReference type="Gene3D" id="1.20.1530.20">
    <property type="match status" value="1"/>
</dbReference>
<name>A0A6N7IMJ6_9FIRM</name>
<dbReference type="PANTHER" id="PTHR43057:SF1">
    <property type="entry name" value="ARSENICAL-RESISTANCE PROTEIN 3"/>
    <property type="match status" value="1"/>
</dbReference>
<evidence type="ECO:0000256" key="2">
    <source>
        <dbReference type="ARBA" id="ARBA00010110"/>
    </source>
</evidence>
<dbReference type="InterPro" id="IPR002657">
    <property type="entry name" value="BilAc:Na_symport/Acr3"/>
</dbReference>
<comment type="similarity">
    <text evidence="2">Belongs to the arsenical resistance-3 (ACR3) (TC 2.A.59) family.</text>
</comment>
<accession>A0A6N7IMJ6</accession>
<comment type="caution">
    <text evidence="9">The sequence shown here is derived from an EMBL/GenBank/DDBJ whole genome shotgun (WGS) entry which is preliminary data.</text>
</comment>
<evidence type="ECO:0000256" key="6">
    <source>
        <dbReference type="ARBA" id="ARBA00022989"/>
    </source>
</evidence>
<feature type="transmembrane region" description="Helical" evidence="8">
    <location>
        <begin position="32"/>
        <end position="55"/>
    </location>
</feature>
<evidence type="ECO:0000256" key="4">
    <source>
        <dbReference type="ARBA" id="ARBA00022475"/>
    </source>
</evidence>
<dbReference type="AlphaFoldDB" id="A0A6N7IMJ6"/>
<evidence type="ECO:0000256" key="1">
    <source>
        <dbReference type="ARBA" id="ARBA00004651"/>
    </source>
</evidence>
<sequence length="136" mass="14561">MARGVCVRSLMGSMLSGPVYPSISGAKNIKPISWSLVFNFFLSPLVGFLLVLLALRHYPDFAVALLLLAVTPCAGMVVGWTGFAKGNVALALALAAQFFSPLTVVMLAINPLIQMPAMALFLRWSPRLVKVEKGSP</sequence>
<keyword evidence="3" id="KW-0813">Transport</keyword>
<dbReference type="GO" id="GO:0015105">
    <property type="term" value="F:arsenite transmembrane transporter activity"/>
    <property type="evidence" value="ECO:0007669"/>
    <property type="project" value="TreeGrafter"/>
</dbReference>
<evidence type="ECO:0000313" key="10">
    <source>
        <dbReference type="Proteomes" id="UP000441717"/>
    </source>
</evidence>
<dbReference type="InterPro" id="IPR004706">
    <property type="entry name" value="Arsenical-R_Acr3"/>
</dbReference>
<protein>
    <recommendedName>
        <fullName evidence="11">Bile acid:sodium symporter</fullName>
    </recommendedName>
</protein>
<gene>
    <name evidence="9" type="ORF">GFC01_01040</name>
</gene>
<dbReference type="PANTHER" id="PTHR43057">
    <property type="entry name" value="ARSENITE EFFLUX TRANSPORTER"/>
    <property type="match status" value="1"/>
</dbReference>
<dbReference type="OrthoDB" id="1551454at2"/>
<feature type="transmembrane region" description="Helical" evidence="8">
    <location>
        <begin position="62"/>
        <end position="83"/>
    </location>
</feature>
<dbReference type="InterPro" id="IPR038770">
    <property type="entry name" value="Na+/solute_symporter_sf"/>
</dbReference>
<dbReference type="Proteomes" id="UP000441717">
    <property type="component" value="Unassembled WGS sequence"/>
</dbReference>
<keyword evidence="5 8" id="KW-0812">Transmembrane</keyword>